<dbReference type="GO" id="GO:0005737">
    <property type="term" value="C:cytoplasm"/>
    <property type="evidence" value="ECO:0007669"/>
    <property type="project" value="UniProtKB-SubCell"/>
</dbReference>
<comment type="pathway">
    <text evidence="3 13">Phenylpropanoid metabolism; trans-cinnamate biosynthesis; trans-cinnamate from L-phenylalanine: step 1/1.</text>
</comment>
<evidence type="ECO:0000256" key="11">
    <source>
        <dbReference type="ARBA" id="ARBA00023537"/>
    </source>
</evidence>
<evidence type="ECO:0000256" key="6">
    <source>
        <dbReference type="ARBA" id="ARBA00012139"/>
    </source>
</evidence>
<dbReference type="InterPro" id="IPR024083">
    <property type="entry name" value="Fumarase/histidase_N"/>
</dbReference>
<evidence type="ECO:0000256" key="1">
    <source>
        <dbReference type="ARBA" id="ARBA00002235"/>
    </source>
</evidence>
<dbReference type="InterPro" id="IPR005922">
    <property type="entry name" value="Phe_NH3-lyase"/>
</dbReference>
<reference evidence="14" key="1">
    <citation type="submission" date="2023-10" db="EMBL/GenBank/DDBJ databases">
        <title>Chromosome-level genome of the transformable northern wattle, Acacia crassicarpa.</title>
        <authorList>
            <person name="Massaro I."/>
            <person name="Sinha N.R."/>
            <person name="Poethig S."/>
            <person name="Leichty A.R."/>
        </authorList>
    </citation>
    <scope>NUCLEOTIDE SEQUENCE</scope>
    <source>
        <strain evidence="14">Acra3RX</strain>
        <tissue evidence="14">Leaf</tissue>
    </source>
</reference>
<keyword evidence="9" id="KW-0585">Phenylalanine catabolism</keyword>
<dbReference type="EMBL" id="JAWXYG010000004">
    <property type="protein sequence ID" value="KAK4276392.1"/>
    <property type="molecule type" value="Genomic_DNA"/>
</dbReference>
<comment type="caution">
    <text evidence="14">The sequence shown here is derived from an EMBL/GenBank/DDBJ whole genome shotgun (WGS) entry which is preliminary data.</text>
</comment>
<evidence type="ECO:0000256" key="9">
    <source>
        <dbReference type="ARBA" id="ARBA00023232"/>
    </source>
</evidence>
<evidence type="ECO:0000256" key="8">
    <source>
        <dbReference type="ARBA" id="ARBA00023051"/>
    </source>
</evidence>
<dbReference type="FunFam" id="1.10.275.10:FF:000009">
    <property type="entry name" value="Phenylalanine ammonia-lyase"/>
    <property type="match status" value="1"/>
</dbReference>
<evidence type="ECO:0000256" key="12">
    <source>
        <dbReference type="RuleBase" id="RU003954"/>
    </source>
</evidence>
<dbReference type="Pfam" id="PF00221">
    <property type="entry name" value="Lyase_aromatic"/>
    <property type="match status" value="1"/>
</dbReference>
<dbReference type="Gene3D" id="1.10.275.10">
    <property type="entry name" value="Fumarase/aspartase (N-terminal domain)"/>
    <property type="match status" value="1"/>
</dbReference>
<dbReference type="GO" id="GO:0045548">
    <property type="term" value="F:phenylalanine ammonia-lyase activity"/>
    <property type="evidence" value="ECO:0007669"/>
    <property type="project" value="UniProtKB-EC"/>
</dbReference>
<evidence type="ECO:0000256" key="7">
    <source>
        <dbReference type="ARBA" id="ARBA00022490"/>
    </source>
</evidence>
<evidence type="ECO:0000256" key="2">
    <source>
        <dbReference type="ARBA" id="ARBA00004496"/>
    </source>
</evidence>
<dbReference type="EC" id="4.3.1.24" evidence="6 13"/>
<keyword evidence="10 12" id="KW-0456">Lyase</keyword>
<gene>
    <name evidence="14" type="ORF">QN277_019341</name>
</gene>
<proteinExistence type="inferred from homology"/>
<dbReference type="GO" id="GO:0009698">
    <property type="term" value="P:phenylpropanoid metabolic process"/>
    <property type="evidence" value="ECO:0007669"/>
    <property type="project" value="UniProtKB-KW"/>
</dbReference>
<dbReference type="PANTHER" id="PTHR10362">
    <property type="entry name" value="HISTIDINE AMMONIA-LYASE"/>
    <property type="match status" value="1"/>
</dbReference>
<evidence type="ECO:0000256" key="4">
    <source>
        <dbReference type="ARBA" id="ARBA00007238"/>
    </source>
</evidence>
<dbReference type="InterPro" id="IPR023144">
    <property type="entry name" value="Phe_NH3-lyase_shielding_dom_sf"/>
</dbReference>
<dbReference type="NCBIfam" id="TIGR01226">
    <property type="entry name" value="phe_am_lyase"/>
    <property type="match status" value="1"/>
</dbReference>
<comment type="subcellular location">
    <subcellularLocation>
        <location evidence="2 13">Cytoplasm</location>
    </subcellularLocation>
</comment>
<name>A0AAE1JXU4_9FABA</name>
<evidence type="ECO:0000256" key="13">
    <source>
        <dbReference type="RuleBase" id="RU003955"/>
    </source>
</evidence>
<evidence type="ECO:0000256" key="10">
    <source>
        <dbReference type="ARBA" id="ARBA00023239"/>
    </source>
</evidence>
<dbReference type="InterPro" id="IPR008948">
    <property type="entry name" value="L-Aspartase-like"/>
</dbReference>
<evidence type="ECO:0000256" key="5">
    <source>
        <dbReference type="ARBA" id="ARBA00011881"/>
    </source>
</evidence>
<dbReference type="Gene3D" id="1.20.200.10">
    <property type="entry name" value="Fumarase/aspartase (Central domain)"/>
    <property type="match status" value="1"/>
</dbReference>
<evidence type="ECO:0000313" key="14">
    <source>
        <dbReference type="EMBL" id="KAK4276392.1"/>
    </source>
</evidence>
<organism evidence="14 15">
    <name type="scientific">Acacia crassicarpa</name>
    <name type="common">northern wattle</name>
    <dbReference type="NCBI Taxonomy" id="499986"/>
    <lineage>
        <taxon>Eukaryota</taxon>
        <taxon>Viridiplantae</taxon>
        <taxon>Streptophyta</taxon>
        <taxon>Embryophyta</taxon>
        <taxon>Tracheophyta</taxon>
        <taxon>Spermatophyta</taxon>
        <taxon>Magnoliopsida</taxon>
        <taxon>eudicotyledons</taxon>
        <taxon>Gunneridae</taxon>
        <taxon>Pentapetalae</taxon>
        <taxon>rosids</taxon>
        <taxon>fabids</taxon>
        <taxon>Fabales</taxon>
        <taxon>Fabaceae</taxon>
        <taxon>Caesalpinioideae</taxon>
        <taxon>mimosoid clade</taxon>
        <taxon>Acacieae</taxon>
        <taxon>Acacia</taxon>
    </lineage>
</organism>
<dbReference type="GO" id="GO:0006559">
    <property type="term" value="P:L-phenylalanine catabolic process"/>
    <property type="evidence" value="ECO:0007669"/>
    <property type="project" value="UniProtKB-KW"/>
</dbReference>
<sequence>MAKSPDYSDPLRWGEAADSLKGSHLDEVRAMAADYRRDVVHLGSKWLSISQVAAVANLSSNVKVVLSESARAGVKVSSDWIMESVKNGTPIYGVTTGFGAASHKRTDQVAALQKELVRFLNCAIFDKGKDLRHTLPQAASRAAMLVRVNTLLQGYSGIRFEMLEAITKLLNHNVTPCLPLRGTVTASGDLIPLSYILALLVGRPNSQAIGPSGEFLTPNQAFLLAGINVHHTTTDDERERHTDTGGSHEDRVKFFELQPKEGLAIVNGTAVGSGLASVVLFEANILALLSQVTSAIFAEVMHAKPEFTHHMIHNLKHHPGQIEAAAIMEHILEGSSYVKQYPHKSQKPKKERYALITSPQWLGPQIEVIRYSTKSIEREINSVNDNPLIDVSSNKAFHGGNFQGTPIGVSMDNTRLAVASIGKLVFAQFTELVIDMYNNGLPSNLSASRNPSLDYGFKACEVAMASYCSELQFLANPVTNHVQSAEHHNQDVNSLGLISARKTSEAIEILKLMCSTYLAALCQAIDLRHLEEIFIITVKNTISQVTKKIFPATDQSPFPLCEEDLLKVVDNEYVFSYIDDPLNASYPFMPKLKQVLYEKAHKNAVKERNNNTVNSSGASVFEKIEDFEEELKLVLPKEVEKARVGYENGKPAIPNRIKECRSYPLYKFVREELNTGLLSGEKIKSPDEDFDKVFRAICEARIVDPLLECLADWKGVPISM</sequence>
<dbReference type="InterPro" id="IPR022313">
    <property type="entry name" value="Phe/His_NH3-lyase_AS"/>
</dbReference>
<dbReference type="PROSITE" id="PS00488">
    <property type="entry name" value="PAL_HISTIDASE"/>
    <property type="match status" value="1"/>
</dbReference>
<protein>
    <recommendedName>
        <fullName evidence="6 13">Phenylalanine ammonia-lyase</fullName>
        <ecNumber evidence="6 13">4.3.1.24</ecNumber>
    </recommendedName>
</protein>
<dbReference type="CDD" id="cd00332">
    <property type="entry name" value="PAL-HAL"/>
    <property type="match status" value="1"/>
</dbReference>
<comment type="catalytic activity">
    <reaction evidence="11 13">
        <text>L-phenylalanine = (E)-cinnamate + NH4(+)</text>
        <dbReference type="Rhea" id="RHEA:21384"/>
        <dbReference type="ChEBI" id="CHEBI:15669"/>
        <dbReference type="ChEBI" id="CHEBI:28938"/>
        <dbReference type="ChEBI" id="CHEBI:58095"/>
        <dbReference type="EC" id="4.3.1.24"/>
    </reaction>
</comment>
<evidence type="ECO:0000256" key="3">
    <source>
        <dbReference type="ARBA" id="ARBA00005138"/>
    </source>
</evidence>
<keyword evidence="7" id="KW-0963">Cytoplasm</keyword>
<comment type="similarity">
    <text evidence="4 12">Belongs to the PAL/histidase family.</text>
</comment>
<comment type="subunit">
    <text evidence="5">Homotetramer.</text>
</comment>
<comment type="function">
    <text evidence="1">This is a key enzyme of plant metabolism catalyzing the first reaction in the biosynthesis from L-phenylalanine of a wide variety of natural products based on the phenylpropane skeleton.</text>
</comment>
<dbReference type="Proteomes" id="UP001293593">
    <property type="component" value="Unassembled WGS sequence"/>
</dbReference>
<keyword evidence="15" id="KW-1185">Reference proteome</keyword>
<dbReference type="InterPro" id="IPR001106">
    <property type="entry name" value="Aromatic_Lyase"/>
</dbReference>
<evidence type="ECO:0000313" key="15">
    <source>
        <dbReference type="Proteomes" id="UP001293593"/>
    </source>
</evidence>
<dbReference type="SUPFAM" id="SSF48557">
    <property type="entry name" value="L-aspartase-like"/>
    <property type="match status" value="1"/>
</dbReference>
<dbReference type="Gene3D" id="1.10.274.20">
    <property type="entry name" value="Phenylalanine ammonia-lyase 1, domain 3"/>
    <property type="match status" value="1"/>
</dbReference>
<keyword evidence="8 13" id="KW-0587">Phenylpropanoid metabolism</keyword>
<accession>A0AAE1JXU4</accession>
<dbReference type="AlphaFoldDB" id="A0AAE1JXU4"/>